<dbReference type="EMBL" id="LCNU01000040">
    <property type="protein sequence ID" value="KKU62934.1"/>
    <property type="molecule type" value="Genomic_DNA"/>
</dbReference>
<reference evidence="1 2" key="1">
    <citation type="journal article" date="2015" name="Nature">
        <title>rRNA introns, odd ribosomes, and small enigmatic genomes across a large radiation of phyla.</title>
        <authorList>
            <person name="Brown C.T."/>
            <person name="Hug L.A."/>
            <person name="Thomas B.C."/>
            <person name="Sharon I."/>
            <person name="Castelle C.J."/>
            <person name="Singh A."/>
            <person name="Wilkins M.J."/>
            <person name="Williams K.H."/>
            <person name="Banfield J.F."/>
        </authorList>
    </citation>
    <scope>NUCLEOTIDE SEQUENCE [LARGE SCALE GENOMIC DNA]</scope>
</reference>
<comment type="caution">
    <text evidence="1">The sequence shown here is derived from an EMBL/GenBank/DDBJ whole genome shotgun (WGS) entry which is preliminary data.</text>
</comment>
<organism evidence="1 2">
    <name type="scientific">Candidatus Amesbacteria bacterium GW2011_GWC1_47_15</name>
    <dbReference type="NCBI Taxonomy" id="1618364"/>
    <lineage>
        <taxon>Bacteria</taxon>
        <taxon>Candidatus Amesiibacteriota</taxon>
    </lineage>
</organism>
<dbReference type="Proteomes" id="UP000034502">
    <property type="component" value="Unassembled WGS sequence"/>
</dbReference>
<evidence type="ECO:0000313" key="1">
    <source>
        <dbReference type="EMBL" id="KKU62934.1"/>
    </source>
</evidence>
<dbReference type="AlphaFoldDB" id="A0A0G1S081"/>
<name>A0A0G1S081_9BACT</name>
<evidence type="ECO:0000313" key="2">
    <source>
        <dbReference type="Proteomes" id="UP000034502"/>
    </source>
</evidence>
<dbReference type="STRING" id="1618364.UX86_C0040G0008"/>
<sequence>MSSPDQERQILDNLIKSQPEGVPVKQLLHFANAQKMIVDPVKYIEARMAIGAIQLITAKDPETGKSRDLVRRSAIPLKPGETQNFLSRYDLD</sequence>
<gene>
    <name evidence="1" type="ORF">UX86_C0040G0008</name>
</gene>
<protein>
    <submittedName>
        <fullName evidence="1">Uncharacterized protein</fullName>
    </submittedName>
</protein>
<proteinExistence type="predicted"/>
<accession>A0A0G1S081</accession>